<proteinExistence type="predicted"/>
<evidence type="ECO:0000313" key="3">
    <source>
        <dbReference type="EMBL" id="GAS98345.1"/>
    </source>
</evidence>
<dbReference type="EMBL" id="BCSY01000081">
    <property type="protein sequence ID" value="GAS98345.1"/>
    <property type="molecule type" value="Genomic_DNA"/>
</dbReference>
<gene>
    <name evidence="3" type="ORF">RMCC_5310</name>
</gene>
<reference evidence="4" key="2">
    <citation type="submission" date="2016-02" db="EMBL/GenBank/DDBJ databases">
        <title>Draft genome sequence of five rapidly growing Mycobacterium species.</title>
        <authorList>
            <person name="Katahira K."/>
            <person name="Gotou Y."/>
            <person name="Iida K."/>
            <person name="Ogura Y."/>
            <person name="Hayashi T."/>
        </authorList>
    </citation>
    <scope>NUCLEOTIDE SEQUENCE [LARGE SCALE GENOMIC DNA]</scope>
    <source>
        <strain evidence="4">JCM15298</strain>
    </source>
</reference>
<evidence type="ECO:0000256" key="1">
    <source>
        <dbReference type="SAM" id="Phobius"/>
    </source>
</evidence>
<dbReference type="Gene3D" id="1.10.10.10">
    <property type="entry name" value="Winged helix-like DNA-binding domain superfamily/Winged helix DNA-binding domain"/>
    <property type="match status" value="1"/>
</dbReference>
<evidence type="ECO:0000259" key="2">
    <source>
        <dbReference type="SMART" id="SM00347"/>
    </source>
</evidence>
<dbReference type="SMART" id="SM00347">
    <property type="entry name" value="HTH_MARR"/>
    <property type="match status" value="1"/>
</dbReference>
<name>A0A117IBR0_MYCCR</name>
<dbReference type="InterPro" id="IPR036388">
    <property type="entry name" value="WH-like_DNA-bd_sf"/>
</dbReference>
<protein>
    <submittedName>
        <fullName evidence="3">MarR family transcriptional regulator</fullName>
    </submittedName>
</protein>
<dbReference type="GO" id="GO:0003700">
    <property type="term" value="F:DNA-binding transcription factor activity"/>
    <property type="evidence" value="ECO:0007669"/>
    <property type="project" value="InterPro"/>
</dbReference>
<feature type="transmembrane region" description="Helical" evidence="1">
    <location>
        <begin position="14"/>
        <end position="32"/>
    </location>
</feature>
<accession>A0A117IBR0</accession>
<evidence type="ECO:0000313" key="4">
    <source>
        <dbReference type="Proteomes" id="UP000069443"/>
    </source>
</evidence>
<keyword evidence="1" id="KW-1133">Transmembrane helix</keyword>
<reference evidence="4" key="1">
    <citation type="journal article" date="2016" name="Genome Announc.">
        <title>Draft Genome Sequences of Five Rapidly Growing Mycobacterium Species, M. thermoresistibile, M. fortuitum subsp. acetamidolyticum, M. canariasense, M. brisbanense, and M. novocastrense.</title>
        <authorList>
            <person name="Katahira K."/>
            <person name="Ogura Y."/>
            <person name="Gotoh Y."/>
            <person name="Hayashi T."/>
        </authorList>
    </citation>
    <scope>NUCLEOTIDE SEQUENCE [LARGE SCALE GENOMIC DNA]</scope>
    <source>
        <strain evidence="4">JCM15298</strain>
    </source>
</reference>
<dbReference type="InterPro" id="IPR039422">
    <property type="entry name" value="MarR/SlyA-like"/>
</dbReference>
<dbReference type="SUPFAM" id="SSF46785">
    <property type="entry name" value="Winged helix' DNA-binding domain"/>
    <property type="match status" value="1"/>
</dbReference>
<dbReference type="PANTHER" id="PTHR33164">
    <property type="entry name" value="TRANSCRIPTIONAL REGULATOR, MARR FAMILY"/>
    <property type="match status" value="1"/>
</dbReference>
<feature type="domain" description="HTH marR-type" evidence="2">
    <location>
        <begin position="106"/>
        <end position="204"/>
    </location>
</feature>
<dbReference type="AlphaFoldDB" id="A0A117IBR0"/>
<dbReference type="Pfam" id="PF12802">
    <property type="entry name" value="MarR_2"/>
    <property type="match status" value="1"/>
</dbReference>
<dbReference type="PANTHER" id="PTHR33164:SF103">
    <property type="entry name" value="REGULATORY PROTEIN MARR"/>
    <property type="match status" value="1"/>
</dbReference>
<dbReference type="GO" id="GO:0006950">
    <property type="term" value="P:response to stress"/>
    <property type="evidence" value="ECO:0007669"/>
    <property type="project" value="TreeGrafter"/>
</dbReference>
<sequence>MAISTPSTVTVVDLVGFGLAVESVPLMSLLLLKWFRLVRGQGSTAKLEASGHLIGFHRPYTSKGAYIRTLAICAVLPYALGMPSTQDVGHAIKRLQWRHHREANRRLSEFANLSLAQWDVLRHLSHKPDSSLHALAEATFQTDQSMGELARRMIACGLIERCDGSGRAVRHRLTDQGRAAYDAGTGVVEQVLDETVGRLSAKDRTALLELLERSMAD</sequence>
<dbReference type="InterPro" id="IPR000835">
    <property type="entry name" value="HTH_MarR-typ"/>
</dbReference>
<dbReference type="Proteomes" id="UP000069443">
    <property type="component" value="Unassembled WGS sequence"/>
</dbReference>
<dbReference type="InterPro" id="IPR036390">
    <property type="entry name" value="WH_DNA-bd_sf"/>
</dbReference>
<keyword evidence="1" id="KW-0812">Transmembrane</keyword>
<keyword evidence="1" id="KW-0472">Membrane</keyword>
<keyword evidence="4" id="KW-1185">Reference proteome</keyword>
<organism evidence="3 4">
    <name type="scientific">Mycolicibacterium canariasense</name>
    <name type="common">Mycobacterium canariasense</name>
    <dbReference type="NCBI Taxonomy" id="228230"/>
    <lineage>
        <taxon>Bacteria</taxon>
        <taxon>Bacillati</taxon>
        <taxon>Actinomycetota</taxon>
        <taxon>Actinomycetes</taxon>
        <taxon>Mycobacteriales</taxon>
        <taxon>Mycobacteriaceae</taxon>
        <taxon>Mycolicibacterium</taxon>
    </lineage>
</organism>
<comment type="caution">
    <text evidence="3">The sequence shown here is derived from an EMBL/GenBank/DDBJ whole genome shotgun (WGS) entry which is preliminary data.</text>
</comment>
<dbReference type="STRING" id="228230.RMCC_5310"/>